<dbReference type="AlphaFoldDB" id="A0A5B7G8I2"/>
<name>A0A5B7G8I2_PORTR</name>
<keyword evidence="2" id="KW-1185">Reference proteome</keyword>
<accession>A0A5B7G8I2</accession>
<sequence length="255" mass="26316">MGGRGSIGRVAPLPCTAGPSLSVTHFSPPTRWHTSAGRRGKARLLGSSSAAHGREGTAARVKDSCSGKHATVIYDSGEISLSTDGQISTTGHGDAGLSGTLTWWCIVSWGRADSGEVLSLQGEILMKETSLQASLPSPQHRDKRSPAAMGSAEALAKGGRGAHVRDGGVCCHISRLPSISLPVTEGVLPGMPSLTSAPPSSRQDRVAGGEAAALPVSEWQRSMVSETRFGETTERGTGHTPCTSRAACGVPRQTV</sequence>
<evidence type="ECO:0000313" key="1">
    <source>
        <dbReference type="EMBL" id="MPC55242.1"/>
    </source>
</evidence>
<dbReference type="Proteomes" id="UP000324222">
    <property type="component" value="Unassembled WGS sequence"/>
</dbReference>
<proteinExistence type="predicted"/>
<reference evidence="1 2" key="1">
    <citation type="submission" date="2019-05" db="EMBL/GenBank/DDBJ databases">
        <title>Another draft genome of Portunus trituberculatus and its Hox gene families provides insights of decapod evolution.</title>
        <authorList>
            <person name="Jeong J.-H."/>
            <person name="Song I."/>
            <person name="Kim S."/>
            <person name="Choi T."/>
            <person name="Kim D."/>
            <person name="Ryu S."/>
            <person name="Kim W."/>
        </authorList>
    </citation>
    <scope>NUCLEOTIDE SEQUENCE [LARGE SCALE GENOMIC DNA]</scope>
    <source>
        <tissue evidence="1">Muscle</tissue>
    </source>
</reference>
<protein>
    <submittedName>
        <fullName evidence="1">Uncharacterized protein</fullName>
    </submittedName>
</protein>
<dbReference type="EMBL" id="VSRR010013005">
    <property type="protein sequence ID" value="MPC55242.1"/>
    <property type="molecule type" value="Genomic_DNA"/>
</dbReference>
<organism evidence="1 2">
    <name type="scientific">Portunus trituberculatus</name>
    <name type="common">Swimming crab</name>
    <name type="synonym">Neptunus trituberculatus</name>
    <dbReference type="NCBI Taxonomy" id="210409"/>
    <lineage>
        <taxon>Eukaryota</taxon>
        <taxon>Metazoa</taxon>
        <taxon>Ecdysozoa</taxon>
        <taxon>Arthropoda</taxon>
        <taxon>Crustacea</taxon>
        <taxon>Multicrustacea</taxon>
        <taxon>Malacostraca</taxon>
        <taxon>Eumalacostraca</taxon>
        <taxon>Eucarida</taxon>
        <taxon>Decapoda</taxon>
        <taxon>Pleocyemata</taxon>
        <taxon>Brachyura</taxon>
        <taxon>Eubrachyura</taxon>
        <taxon>Portunoidea</taxon>
        <taxon>Portunidae</taxon>
        <taxon>Portuninae</taxon>
        <taxon>Portunus</taxon>
    </lineage>
</organism>
<gene>
    <name evidence="1" type="ORF">E2C01_049175</name>
</gene>
<evidence type="ECO:0000313" key="2">
    <source>
        <dbReference type="Proteomes" id="UP000324222"/>
    </source>
</evidence>
<comment type="caution">
    <text evidence="1">The sequence shown here is derived from an EMBL/GenBank/DDBJ whole genome shotgun (WGS) entry which is preliminary data.</text>
</comment>